<evidence type="ECO:0000256" key="1">
    <source>
        <dbReference type="SAM" id="Phobius"/>
    </source>
</evidence>
<reference evidence="3 5" key="2">
    <citation type="submission" date="2016-10" db="EMBL/GenBank/DDBJ databases">
        <authorList>
            <person name="Varghese N."/>
            <person name="Submissions S."/>
        </authorList>
    </citation>
    <scope>NUCLEOTIDE SEQUENCE [LARGE SCALE GENOMIC DNA]</scope>
    <source>
        <strain evidence="3 5">DSM 21619</strain>
    </source>
</reference>
<sequence>MQMKRDHIIILLLCAVSGVIDVLGYIGLSHVFTANMTGNIVLLGIGIGDARQVVLSNAALALVGFVIGIIATVFIQRKSGTSRSILTWEFILILLSAIIILLIPVGGVISSIILLILSIAMGMQTIAGRNLKIAGLSSTVLTSTLAAFVEGVMGVMQKNAQKLSLDTYLRGGAILLYLLGAAAGSLSERLIGLHTIWIGVALLAAVLLLQSKKNRAR</sequence>
<dbReference type="Pfam" id="PF06912">
    <property type="entry name" value="DUF1275"/>
    <property type="match status" value="1"/>
</dbReference>
<feature type="transmembrane region" description="Helical" evidence="1">
    <location>
        <begin position="167"/>
        <end position="185"/>
    </location>
</feature>
<name>A0A075LS98_9BACI</name>
<gene>
    <name evidence="2" type="ORF">GZ22_12395</name>
    <name evidence="3" type="ORF">SAMN04489762_3339</name>
</gene>
<dbReference type="EMBL" id="FOCD01000005">
    <property type="protein sequence ID" value="SEO02752.1"/>
    <property type="molecule type" value="Genomic_DNA"/>
</dbReference>
<evidence type="ECO:0000313" key="3">
    <source>
        <dbReference type="EMBL" id="SEO02752.1"/>
    </source>
</evidence>
<accession>A0A075LS98</accession>
<organism evidence="2 4">
    <name type="scientific">Terribacillus saccharophilus</name>
    <dbReference type="NCBI Taxonomy" id="361277"/>
    <lineage>
        <taxon>Bacteria</taxon>
        <taxon>Bacillati</taxon>
        <taxon>Bacillota</taxon>
        <taxon>Bacilli</taxon>
        <taxon>Bacillales</taxon>
        <taxon>Bacillaceae</taxon>
        <taxon>Terribacillus</taxon>
    </lineage>
</organism>
<evidence type="ECO:0000313" key="4">
    <source>
        <dbReference type="Proteomes" id="UP000027980"/>
    </source>
</evidence>
<feature type="transmembrane region" description="Helical" evidence="1">
    <location>
        <begin position="133"/>
        <end position="155"/>
    </location>
</feature>
<feature type="transmembrane region" description="Helical" evidence="1">
    <location>
        <begin position="53"/>
        <end position="76"/>
    </location>
</feature>
<feature type="transmembrane region" description="Helical" evidence="1">
    <location>
        <begin position="88"/>
        <end position="121"/>
    </location>
</feature>
<dbReference type="InterPro" id="IPR010699">
    <property type="entry name" value="DUF1275"/>
</dbReference>
<dbReference type="HOGENOM" id="CLU_061825_2_0_9"/>
<protein>
    <submittedName>
        <fullName evidence="3">Uncharacterized membrane protein YoaK, UPF0700 family</fullName>
    </submittedName>
</protein>
<evidence type="ECO:0000313" key="5">
    <source>
        <dbReference type="Proteomes" id="UP000199735"/>
    </source>
</evidence>
<evidence type="ECO:0000313" key="2">
    <source>
        <dbReference type="EMBL" id="AIF67363.1"/>
    </source>
</evidence>
<proteinExistence type="predicted"/>
<keyword evidence="1" id="KW-0472">Membrane</keyword>
<dbReference type="PANTHER" id="PTHR37314">
    <property type="entry name" value="SLR0142 PROTEIN"/>
    <property type="match status" value="1"/>
</dbReference>
<dbReference type="EMBL" id="CP008876">
    <property type="protein sequence ID" value="AIF67363.1"/>
    <property type="molecule type" value="Genomic_DNA"/>
</dbReference>
<dbReference type="Proteomes" id="UP000027980">
    <property type="component" value="Chromosome"/>
</dbReference>
<dbReference type="KEGG" id="tap:GZ22_12395"/>
<dbReference type="PANTHER" id="PTHR37314:SF4">
    <property type="entry name" value="UPF0700 TRANSMEMBRANE PROTEIN YOAK"/>
    <property type="match status" value="1"/>
</dbReference>
<keyword evidence="1" id="KW-0812">Transmembrane</keyword>
<accession>A0AAX2EJJ6</accession>
<dbReference type="Proteomes" id="UP000199735">
    <property type="component" value="Unassembled WGS sequence"/>
</dbReference>
<feature type="transmembrane region" description="Helical" evidence="1">
    <location>
        <begin position="7"/>
        <end position="33"/>
    </location>
</feature>
<dbReference type="AlphaFoldDB" id="A0A075LS98"/>
<feature type="transmembrane region" description="Helical" evidence="1">
    <location>
        <begin position="191"/>
        <end position="209"/>
    </location>
</feature>
<reference evidence="2 4" key="1">
    <citation type="submission" date="2014-07" db="EMBL/GenBank/DDBJ databases">
        <title>Complete genome sequence of a moderately halophilic bacterium Terribacillus aidingensis MP602, isolated from Cryptomeria fortunei in Tianmu mountain in China.</title>
        <authorList>
            <person name="Wang Y."/>
            <person name="Lu P."/>
            <person name="Zhang L."/>
        </authorList>
    </citation>
    <scope>NUCLEOTIDE SEQUENCE [LARGE SCALE GENOMIC DNA]</scope>
    <source>
        <strain evidence="2 4">MP602</strain>
    </source>
</reference>
<keyword evidence="1" id="KW-1133">Transmembrane helix</keyword>